<protein>
    <submittedName>
        <fullName evidence="1">Uncharacterized protein</fullName>
    </submittedName>
</protein>
<evidence type="ECO:0000313" key="2">
    <source>
        <dbReference type="Proteomes" id="UP000594430"/>
    </source>
</evidence>
<reference evidence="1 2" key="1">
    <citation type="submission" date="2020-11" db="EMBL/GenBank/DDBJ databases">
        <title>Pseudomonas fulva producing VIM-24.</title>
        <authorList>
            <person name="Liu S."/>
        </authorList>
    </citation>
    <scope>NUCLEOTIDE SEQUENCE [LARGE SCALE GENOMIC DNA]</scope>
    <source>
        <strain evidence="1 2">ZDHY414</strain>
    </source>
</reference>
<dbReference type="RefSeq" id="WP_049696623.1">
    <property type="nucleotide sequence ID" value="NZ_BQHM01000003.1"/>
</dbReference>
<dbReference type="Proteomes" id="UP000594430">
    <property type="component" value="Chromosome"/>
</dbReference>
<name>A0A7S9L970_9PSED</name>
<dbReference type="GeneID" id="93440628"/>
<gene>
    <name evidence="1" type="ORF">IZU98_03405</name>
</gene>
<dbReference type="AlphaFoldDB" id="A0A7S9L970"/>
<proteinExistence type="predicted"/>
<dbReference type="EMBL" id="CP064946">
    <property type="protein sequence ID" value="QPH49790.1"/>
    <property type="molecule type" value="Genomic_DNA"/>
</dbReference>
<accession>A0A7S9L970</accession>
<organism evidence="1 2">
    <name type="scientific">Pseudomonas fulva</name>
    <dbReference type="NCBI Taxonomy" id="47880"/>
    <lineage>
        <taxon>Bacteria</taxon>
        <taxon>Pseudomonadati</taxon>
        <taxon>Pseudomonadota</taxon>
        <taxon>Gammaproteobacteria</taxon>
        <taxon>Pseudomonadales</taxon>
        <taxon>Pseudomonadaceae</taxon>
        <taxon>Pseudomonas</taxon>
    </lineage>
</organism>
<evidence type="ECO:0000313" key="1">
    <source>
        <dbReference type="EMBL" id="QPH49790.1"/>
    </source>
</evidence>
<sequence length="75" mass="8522">MKYKIDYNLKGHARFWVCDSPTSFRRNDALAVLLRLHAHTDPVTAMRVPFPVAHEELARAVADLGISDVRITLYA</sequence>